<evidence type="ECO:0000313" key="1">
    <source>
        <dbReference type="EMBL" id="PVY42219.1"/>
    </source>
</evidence>
<dbReference type="Proteomes" id="UP000245466">
    <property type="component" value="Unassembled WGS sequence"/>
</dbReference>
<proteinExistence type="predicted"/>
<accession>A0A2U1B0K1</accession>
<evidence type="ECO:0000313" key="2">
    <source>
        <dbReference type="Proteomes" id="UP000245466"/>
    </source>
</evidence>
<dbReference type="RefSeq" id="WP_116542399.1">
    <property type="nucleotide sequence ID" value="NZ_QEKI01000003.1"/>
</dbReference>
<comment type="caution">
    <text evidence="1">The sequence shown here is derived from an EMBL/GenBank/DDBJ whole genome shotgun (WGS) entry which is preliminary data.</text>
</comment>
<organism evidence="1 2">
    <name type="scientific">Pontibacter virosus</name>
    <dbReference type="NCBI Taxonomy" id="1765052"/>
    <lineage>
        <taxon>Bacteria</taxon>
        <taxon>Pseudomonadati</taxon>
        <taxon>Bacteroidota</taxon>
        <taxon>Cytophagia</taxon>
        <taxon>Cytophagales</taxon>
        <taxon>Hymenobacteraceae</taxon>
        <taxon>Pontibacter</taxon>
    </lineage>
</organism>
<dbReference type="OrthoDB" id="853724at2"/>
<keyword evidence="2" id="KW-1185">Reference proteome</keyword>
<name>A0A2U1B0K1_9BACT</name>
<sequence>MSELTEFLQKLESCECNLIVLTYIGDERLYCRFFKDGLYKDRMFITDQSIITQLRSVSGEGEEIDTNGISKLQKLVSSAQANAPE</sequence>
<gene>
    <name evidence="1" type="ORF">C8E01_10385</name>
</gene>
<dbReference type="EMBL" id="QEKI01000003">
    <property type="protein sequence ID" value="PVY42219.1"/>
    <property type="molecule type" value="Genomic_DNA"/>
</dbReference>
<reference evidence="1 2" key="1">
    <citation type="submission" date="2018-04" db="EMBL/GenBank/DDBJ databases">
        <title>Genomic Encyclopedia of Type Strains, Phase IV (KMG-IV): sequencing the most valuable type-strain genomes for metagenomic binning, comparative biology and taxonomic classification.</title>
        <authorList>
            <person name="Goeker M."/>
        </authorList>
    </citation>
    <scope>NUCLEOTIDE SEQUENCE [LARGE SCALE GENOMIC DNA]</scope>
    <source>
        <strain evidence="1 2">DSM 100231</strain>
    </source>
</reference>
<protein>
    <submittedName>
        <fullName evidence="1">Uncharacterized protein</fullName>
    </submittedName>
</protein>
<dbReference type="AlphaFoldDB" id="A0A2U1B0K1"/>